<keyword evidence="2" id="KW-1185">Reference proteome</keyword>
<accession>A0A844B8C7</accession>
<dbReference type="NCBIfam" id="TIGR02292">
    <property type="entry name" value="ygfB_yecA"/>
    <property type="match status" value="1"/>
</dbReference>
<dbReference type="AlphaFoldDB" id="A0A844B8C7"/>
<dbReference type="RefSeq" id="WP_153749815.1">
    <property type="nucleotide sequence ID" value="NZ_WJPO01000032.1"/>
</dbReference>
<dbReference type="EMBL" id="WJPO01000032">
    <property type="protein sequence ID" value="MRH22541.1"/>
    <property type="molecule type" value="Genomic_DNA"/>
</dbReference>
<dbReference type="InterPro" id="IPR011978">
    <property type="entry name" value="YgfB-like"/>
</dbReference>
<dbReference type="OrthoDB" id="7647056at2"/>
<gene>
    <name evidence="1" type="ORF">GH815_16310</name>
</gene>
<reference evidence="1 2" key="1">
    <citation type="submission" date="2019-11" db="EMBL/GenBank/DDBJ databases">
        <title>Draft Whole-Genome sequence of the marine photosynthetic bacterium Rhodovulum strictum DSM 11289.</title>
        <authorList>
            <person name="Kyndt J.A."/>
            <person name="Meyer T.E."/>
        </authorList>
    </citation>
    <scope>NUCLEOTIDE SEQUENCE [LARGE SCALE GENOMIC DNA]</scope>
    <source>
        <strain evidence="1 2">DSM 11289</strain>
    </source>
</reference>
<dbReference type="InterPro" id="IPR036255">
    <property type="entry name" value="YgfB-like_sf"/>
</dbReference>
<dbReference type="Proteomes" id="UP000466730">
    <property type="component" value="Unassembled WGS sequence"/>
</dbReference>
<dbReference type="Pfam" id="PF03695">
    <property type="entry name" value="UPF0149"/>
    <property type="match status" value="1"/>
</dbReference>
<name>A0A844B8C7_9RHOB</name>
<evidence type="ECO:0000313" key="1">
    <source>
        <dbReference type="EMBL" id="MRH22541.1"/>
    </source>
</evidence>
<dbReference type="SUPFAM" id="SSF101327">
    <property type="entry name" value="YgfB-like"/>
    <property type="match status" value="1"/>
</dbReference>
<proteinExistence type="predicted"/>
<protein>
    <submittedName>
        <fullName evidence="1">UPF0149 family protein</fullName>
    </submittedName>
</protein>
<comment type="caution">
    <text evidence="1">The sequence shown here is derived from an EMBL/GenBank/DDBJ whole genome shotgun (WGS) entry which is preliminary data.</text>
</comment>
<sequence length="689" mass="74212">MAELARLREDDGARREVLDRASVSMLHRPALGGQLIARICATEETAPELEPLTELLGSALDAARIARENRKKRGSAFLQTLGDAVALASGQGRLSPFHRLLLASAWTRNGLAAPASLELSATDIDASGLAPGIPDRTEADALLDDLFQNLIEQTEGDALALHAALTETFPAMPPEMRWHVIRVSTERAEPIHARLTCFWLLDRDAAIRIAAARALADRAASGALTAELAGRIVVLRNWMPPDEARGLVDKAVKLSMRSGLTAGVTPAPWTTHSVMATLPDGGGAQSIAISLQSSGRRMVAMLLLKQGHGVKDAYTIACTSASEQKALIQRVKDEAGAVSVPASWMEHALSVALADGLATGVPPAPGLVEIAELCGLDRLRAEAVTTEALIDALPAAERLRSLSAQARGKLINASEGWWDRHEIVQSWFEESDPAHEVLEGTRSPRGVEAALWRWLDTRRDYWARVVARAADVLAAAGDQDADSFTVTAMALVEGRDLKKIPVMHDVHEQTIEAWVFDDPDADQDATLEEWVEDAEPKSPKPERKGELARLLKGAAITADWIDGFLMAITLAPKMIAPNRWLPEILGSAVAGLTSDSLQRFADLILMRANASVEQAESPAEFAAAMSRRSSMASRDWAAGFSYATGHFRSSWPARSTTPDDRAMIHRISDAMSTGFTASGVKTLGQWISA</sequence>
<organism evidence="1 2">
    <name type="scientific">Rhodovulum strictum</name>
    <dbReference type="NCBI Taxonomy" id="58314"/>
    <lineage>
        <taxon>Bacteria</taxon>
        <taxon>Pseudomonadati</taxon>
        <taxon>Pseudomonadota</taxon>
        <taxon>Alphaproteobacteria</taxon>
        <taxon>Rhodobacterales</taxon>
        <taxon>Paracoccaceae</taxon>
        <taxon>Rhodovulum</taxon>
    </lineage>
</organism>
<evidence type="ECO:0000313" key="2">
    <source>
        <dbReference type="Proteomes" id="UP000466730"/>
    </source>
</evidence>
<feature type="non-terminal residue" evidence="1">
    <location>
        <position position="689"/>
    </location>
</feature>